<keyword evidence="4" id="KW-1185">Reference proteome</keyword>
<organism evidence="3 4">
    <name type="scientific">Bombyx mori</name>
    <name type="common">Silk moth</name>
    <dbReference type="NCBI Taxonomy" id="7091"/>
    <lineage>
        <taxon>Eukaryota</taxon>
        <taxon>Metazoa</taxon>
        <taxon>Ecdysozoa</taxon>
        <taxon>Arthropoda</taxon>
        <taxon>Hexapoda</taxon>
        <taxon>Insecta</taxon>
        <taxon>Pterygota</taxon>
        <taxon>Neoptera</taxon>
        <taxon>Endopterygota</taxon>
        <taxon>Lepidoptera</taxon>
        <taxon>Glossata</taxon>
        <taxon>Ditrysia</taxon>
        <taxon>Bombycoidea</taxon>
        <taxon>Bombycidae</taxon>
        <taxon>Bombycinae</taxon>
        <taxon>Bombyx</taxon>
    </lineage>
</organism>
<dbReference type="AlphaFoldDB" id="A0A8R2MAC0"/>
<dbReference type="EnsemblMetazoa" id="XM_038021083.1">
    <property type="protein sequence ID" value="XP_037877011.1"/>
    <property type="gene ID" value="LOC101744154"/>
</dbReference>
<keyword evidence="1" id="KW-0472">Membrane</keyword>
<reference evidence="3" key="2">
    <citation type="submission" date="2022-06" db="UniProtKB">
        <authorList>
            <consortium name="EnsemblMetazoa"/>
        </authorList>
    </citation>
    <scope>IDENTIFICATION</scope>
    <source>
        <strain evidence="3">p50T (Dazao)</strain>
    </source>
</reference>
<dbReference type="SUPFAM" id="SSF100895">
    <property type="entry name" value="Kazal-type serine protease inhibitors"/>
    <property type="match status" value="2"/>
</dbReference>
<dbReference type="CDD" id="cd00104">
    <property type="entry name" value="KAZAL_FS"/>
    <property type="match status" value="2"/>
</dbReference>
<dbReference type="InterPro" id="IPR036058">
    <property type="entry name" value="Kazal_dom_sf"/>
</dbReference>
<dbReference type="PANTHER" id="PTHR21131:SF0">
    <property type="entry name" value="GEO10195P1-RELATED"/>
    <property type="match status" value="1"/>
</dbReference>
<name>A0A8R2MAC0_BOMMO</name>
<keyword evidence="1" id="KW-0812">Transmembrane</keyword>
<reference evidence="4" key="1">
    <citation type="journal article" date="2008" name="Insect Biochem. Mol. Biol.">
        <title>The genome of a lepidopteran model insect, the silkworm Bombyx mori.</title>
        <authorList>
            <consortium name="International Silkworm Genome Consortium"/>
        </authorList>
    </citation>
    <scope>NUCLEOTIDE SEQUENCE [LARGE SCALE GENOMIC DNA]</scope>
    <source>
        <strain evidence="4">p50T</strain>
    </source>
</reference>
<feature type="domain" description="Kazal-like" evidence="2">
    <location>
        <begin position="148"/>
        <end position="195"/>
    </location>
</feature>
<feature type="domain" description="Kazal-like" evidence="2">
    <location>
        <begin position="58"/>
        <end position="112"/>
    </location>
</feature>
<dbReference type="PROSITE" id="PS51465">
    <property type="entry name" value="KAZAL_2"/>
    <property type="match status" value="2"/>
</dbReference>
<accession>A0A8R2MAC0</accession>
<protein>
    <recommendedName>
        <fullName evidence="2">Kazal-like domain-containing protein</fullName>
    </recommendedName>
</protein>
<sequence length="196" mass="22790">MSGTRENRRKYLKRIIAIIFLVAVTAILIPRTEALRNATGEEVQNWYMSRIEDDLPLLDNIWDCDCPRIYIPVCGSDNKTYTNVCWMNCINVLRRKPPDDRVIVNHMGMCIQFLDPFDYYLILALLLIFTRESNHQVLPGYVRLLPPLTKKLPCEECPNVYFPVCASNNITYINFCQFHCKDVNATIVSRGICIFF</sequence>
<evidence type="ECO:0000313" key="3">
    <source>
        <dbReference type="EnsemblMetazoa" id="XP_037877011.1"/>
    </source>
</evidence>
<keyword evidence="1" id="KW-1133">Transmembrane helix</keyword>
<proteinExistence type="predicted"/>
<dbReference type="Proteomes" id="UP000005204">
    <property type="component" value="Unassembled WGS sequence"/>
</dbReference>
<dbReference type="PROSITE" id="PS00282">
    <property type="entry name" value="KAZAL_1"/>
    <property type="match status" value="2"/>
</dbReference>
<dbReference type="PANTHER" id="PTHR21131">
    <property type="entry name" value="SERINE-TYPE ENDOPEPTIDASE INHIBITOR"/>
    <property type="match status" value="1"/>
</dbReference>
<feature type="transmembrane region" description="Helical" evidence="1">
    <location>
        <begin position="12"/>
        <end position="29"/>
    </location>
</feature>
<dbReference type="SMART" id="SM00280">
    <property type="entry name" value="KAZAL"/>
    <property type="match status" value="2"/>
</dbReference>
<dbReference type="InterPro" id="IPR053265">
    <property type="entry name" value="Serpin"/>
</dbReference>
<evidence type="ECO:0000313" key="4">
    <source>
        <dbReference type="Proteomes" id="UP000005204"/>
    </source>
</evidence>
<evidence type="ECO:0000259" key="2">
    <source>
        <dbReference type="PROSITE" id="PS51465"/>
    </source>
</evidence>
<dbReference type="Pfam" id="PF07648">
    <property type="entry name" value="Kazal_2"/>
    <property type="match status" value="1"/>
</dbReference>
<dbReference type="InterPro" id="IPR002350">
    <property type="entry name" value="Kazal_dom"/>
</dbReference>
<dbReference type="Pfam" id="PF00050">
    <property type="entry name" value="Kazal_1"/>
    <property type="match status" value="1"/>
</dbReference>
<evidence type="ECO:0000256" key="1">
    <source>
        <dbReference type="SAM" id="Phobius"/>
    </source>
</evidence>
<dbReference type="Gene3D" id="3.30.60.30">
    <property type="match status" value="2"/>
</dbReference>